<organism evidence="2 3">
    <name type="scientific">Nocardia bovistercoris</name>
    <dbReference type="NCBI Taxonomy" id="2785916"/>
    <lineage>
        <taxon>Bacteria</taxon>
        <taxon>Bacillati</taxon>
        <taxon>Actinomycetota</taxon>
        <taxon>Actinomycetes</taxon>
        <taxon>Mycobacteriales</taxon>
        <taxon>Nocardiaceae</taxon>
        <taxon>Nocardia</taxon>
    </lineage>
</organism>
<evidence type="ECO:0000313" key="2">
    <source>
        <dbReference type="EMBL" id="MBH0776605.1"/>
    </source>
</evidence>
<reference evidence="2" key="1">
    <citation type="submission" date="2020-11" db="EMBL/GenBank/DDBJ databases">
        <title>Nocardia NEAU-351.nov., a novel actinomycete isolated from the cow dung.</title>
        <authorList>
            <person name="Zhang X."/>
        </authorList>
    </citation>
    <scope>NUCLEOTIDE SEQUENCE</scope>
    <source>
        <strain evidence="2">NEAU-351</strain>
    </source>
</reference>
<comment type="caution">
    <text evidence="2">The sequence shown here is derived from an EMBL/GenBank/DDBJ whole genome shotgun (WGS) entry which is preliminary data.</text>
</comment>
<evidence type="ECO:0000313" key="3">
    <source>
        <dbReference type="Proteomes" id="UP000655751"/>
    </source>
</evidence>
<sequence length="367" mass="38502">MRRRAERLTKLAFVTVTAVALAGCSGGGLSGGRTITAQFENANGLYEGNAVAVLGMHVGKVARITPRGSGVEVVLRVDAPVRLPADVQAVLISNSVLTDRHIELAPVYRGGPTLPDNAVLDRAHTKNPVEFDSLLAMSDRLAISLSGDGAGGGPIANLMDIGAAATEGNGDLMREALDKLSQALRVGGDDGAATRDAVTGVVTDLDALTTVAADNEQTLRDFASGVHRLTDLLADQNLGTGDTGAKLRDILVATADLMARNKDRIAALTANAGTLTTTMADYNDNLAEFFDVFPLAADNVYNAIDRDIGAIRASVDLNRMLLDGQMVKEVCNLLGLKELGCATGTMRDLGPDFGIVRMLEIMAEMDK</sequence>
<dbReference type="AlphaFoldDB" id="A0A931IB27"/>
<dbReference type="GO" id="GO:0005576">
    <property type="term" value="C:extracellular region"/>
    <property type="evidence" value="ECO:0007669"/>
    <property type="project" value="TreeGrafter"/>
</dbReference>
<protein>
    <submittedName>
        <fullName evidence="2">MCE family protein</fullName>
    </submittedName>
</protein>
<proteinExistence type="predicted"/>
<evidence type="ECO:0000259" key="1">
    <source>
        <dbReference type="Pfam" id="PF02470"/>
    </source>
</evidence>
<keyword evidence="3" id="KW-1185">Reference proteome</keyword>
<dbReference type="InterPro" id="IPR003399">
    <property type="entry name" value="Mce/MlaD"/>
</dbReference>
<dbReference type="InterPro" id="IPR005693">
    <property type="entry name" value="Mce"/>
</dbReference>
<accession>A0A931IB27</accession>
<name>A0A931IB27_9NOCA</name>
<dbReference type="Proteomes" id="UP000655751">
    <property type="component" value="Unassembled WGS sequence"/>
</dbReference>
<dbReference type="EMBL" id="JADMLG010000003">
    <property type="protein sequence ID" value="MBH0776605.1"/>
    <property type="molecule type" value="Genomic_DNA"/>
</dbReference>
<gene>
    <name evidence="2" type="ORF">IT779_09945</name>
</gene>
<dbReference type="Pfam" id="PF02470">
    <property type="entry name" value="MlaD"/>
    <property type="match status" value="1"/>
</dbReference>
<dbReference type="PROSITE" id="PS51257">
    <property type="entry name" value="PROKAR_LIPOPROTEIN"/>
    <property type="match status" value="1"/>
</dbReference>
<feature type="domain" description="Mce/MlaD" evidence="1">
    <location>
        <begin position="32"/>
        <end position="106"/>
    </location>
</feature>
<dbReference type="InterPro" id="IPR052336">
    <property type="entry name" value="MlaD_Phospholipid_Transporter"/>
</dbReference>
<dbReference type="PANTHER" id="PTHR33371:SF4">
    <property type="entry name" value="INTERMEMBRANE PHOSPHOLIPID TRANSPORT SYSTEM BINDING PROTEIN MLAD"/>
    <property type="match status" value="1"/>
</dbReference>
<dbReference type="PANTHER" id="PTHR33371">
    <property type="entry name" value="INTERMEMBRANE PHOSPHOLIPID TRANSPORT SYSTEM BINDING PROTEIN MLAD-RELATED"/>
    <property type="match status" value="1"/>
</dbReference>
<dbReference type="NCBIfam" id="TIGR00996">
    <property type="entry name" value="Mtu_fam_mce"/>
    <property type="match status" value="1"/>
</dbReference>